<protein>
    <submittedName>
        <fullName evidence="6">Beta-ketoacyl-ACP synthase</fullName>
        <ecNumber evidence="6">2.3.1.179</ecNumber>
    </submittedName>
</protein>
<organism evidence="6 7">
    <name type="scientific">Gilvimarinus gilvus</name>
    <dbReference type="NCBI Taxonomy" id="3058038"/>
    <lineage>
        <taxon>Bacteria</taxon>
        <taxon>Pseudomonadati</taxon>
        <taxon>Pseudomonadota</taxon>
        <taxon>Gammaproteobacteria</taxon>
        <taxon>Cellvibrionales</taxon>
        <taxon>Cellvibrionaceae</taxon>
        <taxon>Gilvimarinus</taxon>
    </lineage>
</organism>
<evidence type="ECO:0000313" key="6">
    <source>
        <dbReference type="EMBL" id="MDX6851076.1"/>
    </source>
</evidence>
<keyword evidence="3 4" id="KW-0808">Transferase</keyword>
<dbReference type="InterPro" id="IPR016039">
    <property type="entry name" value="Thiolase-like"/>
</dbReference>
<dbReference type="PANTHER" id="PTHR11712">
    <property type="entry name" value="POLYKETIDE SYNTHASE-RELATED"/>
    <property type="match status" value="1"/>
</dbReference>
<sequence>MTRVVITGLSAVTALGSDWPGFSDAVKNNRSGIRVMHEWADIKGLNTQLGGPVDGFALTGNYPRKKIRSMGRVSQMATVASRDALSMAGLLNDPILQGGRVGIAYGSSTGSTDAAREFAQMLTDRDLSRITATTYIKMMSHTTAVNLGVFFEVKGRVYPTSSACTSGSQAIGYAYEAIASGRQDIMIAGGAEELCPTEAAVFDTFRSASTKNDMPTQTPSPFDADRDGLVIGEGAGTLILESLDHALARGAEIYGEVIGFGTNSDGGHVTQPDSASMQITMQLALDDAGLSAGDVDYINAHGTATQFGDVAESAATYQVFQDRVPVSSCKGHLGHSLGAGGAIEAWACLHMMRECWLMPTLNLNNIDPNCAPLQYLTGAVQPIECQRVMSNNFAFGGINTSLIFQRFDA</sequence>
<dbReference type="PANTHER" id="PTHR11712:SF325">
    <property type="entry name" value="3-OXOACYL-(ACYL-CARRIER-PROTEIN) SYNTHASE II FABF"/>
    <property type="match status" value="1"/>
</dbReference>
<dbReference type="PROSITE" id="PS00606">
    <property type="entry name" value="KS3_1"/>
    <property type="match status" value="1"/>
</dbReference>
<comment type="caution">
    <text evidence="6">The sequence shown here is derived from an EMBL/GenBank/DDBJ whole genome shotgun (WGS) entry which is preliminary data.</text>
</comment>
<dbReference type="InterPro" id="IPR020841">
    <property type="entry name" value="PKS_Beta-ketoAc_synthase_dom"/>
</dbReference>
<reference evidence="6 7" key="1">
    <citation type="submission" date="2023-11" db="EMBL/GenBank/DDBJ databases">
        <title>Gilvimarinus fulvus sp. nov., isolated from the surface of Kelp.</title>
        <authorList>
            <person name="Sun Y.Y."/>
            <person name="Gong Y."/>
            <person name="Du Z.J."/>
        </authorList>
    </citation>
    <scope>NUCLEOTIDE SEQUENCE [LARGE SCALE GENOMIC DNA]</scope>
    <source>
        <strain evidence="6 7">SDUM040013</strain>
    </source>
</reference>
<evidence type="ECO:0000256" key="2">
    <source>
        <dbReference type="ARBA" id="ARBA00008467"/>
    </source>
</evidence>
<evidence type="ECO:0000313" key="7">
    <source>
        <dbReference type="Proteomes" id="UP001273505"/>
    </source>
</evidence>
<dbReference type="EMBL" id="JAXAFO010000038">
    <property type="protein sequence ID" value="MDX6851076.1"/>
    <property type="molecule type" value="Genomic_DNA"/>
</dbReference>
<evidence type="ECO:0000256" key="1">
    <source>
        <dbReference type="ARBA" id="ARBA00005194"/>
    </source>
</evidence>
<dbReference type="RefSeq" id="WP_302723950.1">
    <property type="nucleotide sequence ID" value="NZ_JAULRU010000731.1"/>
</dbReference>
<dbReference type="InterPro" id="IPR014030">
    <property type="entry name" value="Ketoacyl_synth_N"/>
</dbReference>
<evidence type="ECO:0000256" key="4">
    <source>
        <dbReference type="RuleBase" id="RU003694"/>
    </source>
</evidence>
<dbReference type="GO" id="GO:0004315">
    <property type="term" value="F:3-oxoacyl-[acyl-carrier-protein] synthase activity"/>
    <property type="evidence" value="ECO:0007669"/>
    <property type="project" value="UniProtKB-EC"/>
</dbReference>
<keyword evidence="7" id="KW-1185">Reference proteome</keyword>
<dbReference type="CDD" id="cd00834">
    <property type="entry name" value="KAS_I_II"/>
    <property type="match status" value="1"/>
</dbReference>
<evidence type="ECO:0000259" key="5">
    <source>
        <dbReference type="PROSITE" id="PS52004"/>
    </source>
</evidence>
<comment type="similarity">
    <text evidence="2 4">Belongs to the thiolase-like superfamily. Beta-ketoacyl-ACP synthases family.</text>
</comment>
<evidence type="ECO:0000256" key="3">
    <source>
        <dbReference type="ARBA" id="ARBA00022679"/>
    </source>
</evidence>
<comment type="pathway">
    <text evidence="1">Lipid metabolism; fatty acid biosynthesis.</text>
</comment>
<dbReference type="Gene3D" id="3.40.47.10">
    <property type="match status" value="2"/>
</dbReference>
<gene>
    <name evidence="6" type="ORF">SCD92_16990</name>
</gene>
<dbReference type="InterPro" id="IPR014031">
    <property type="entry name" value="Ketoacyl_synth_C"/>
</dbReference>
<dbReference type="SUPFAM" id="SSF53901">
    <property type="entry name" value="Thiolase-like"/>
    <property type="match status" value="2"/>
</dbReference>
<dbReference type="Pfam" id="PF00109">
    <property type="entry name" value="ketoacyl-synt"/>
    <property type="match status" value="1"/>
</dbReference>
<feature type="domain" description="Ketosynthase family 3 (KS3)" evidence="5">
    <location>
        <begin position="1"/>
        <end position="406"/>
    </location>
</feature>
<dbReference type="Pfam" id="PF02801">
    <property type="entry name" value="Ketoacyl-synt_C"/>
    <property type="match status" value="1"/>
</dbReference>
<name>A0ABU4S3H3_9GAMM</name>
<accession>A0ABU4S3H3</accession>
<dbReference type="SMART" id="SM00825">
    <property type="entry name" value="PKS_KS"/>
    <property type="match status" value="1"/>
</dbReference>
<dbReference type="EC" id="2.3.1.179" evidence="6"/>
<keyword evidence="6" id="KW-0012">Acyltransferase</keyword>
<dbReference type="Proteomes" id="UP001273505">
    <property type="component" value="Unassembled WGS sequence"/>
</dbReference>
<dbReference type="InterPro" id="IPR000794">
    <property type="entry name" value="Beta-ketoacyl_synthase"/>
</dbReference>
<dbReference type="InterPro" id="IPR018201">
    <property type="entry name" value="Ketoacyl_synth_AS"/>
</dbReference>
<proteinExistence type="inferred from homology"/>
<dbReference type="NCBIfam" id="NF006587">
    <property type="entry name" value="PRK09116.1"/>
    <property type="match status" value="1"/>
</dbReference>
<dbReference type="PROSITE" id="PS52004">
    <property type="entry name" value="KS3_2"/>
    <property type="match status" value="1"/>
</dbReference>